<evidence type="ECO:0000259" key="2">
    <source>
        <dbReference type="Pfam" id="PF01658"/>
    </source>
</evidence>
<organism evidence="3 4">
    <name type="scientific">Acidisoma cellulosilyticum</name>
    <dbReference type="NCBI Taxonomy" id="2802395"/>
    <lineage>
        <taxon>Bacteria</taxon>
        <taxon>Pseudomonadati</taxon>
        <taxon>Pseudomonadota</taxon>
        <taxon>Alphaproteobacteria</taxon>
        <taxon>Acetobacterales</taxon>
        <taxon>Acidocellaceae</taxon>
        <taxon>Acidisoma</taxon>
    </lineage>
</organism>
<dbReference type="GO" id="GO:0008654">
    <property type="term" value="P:phospholipid biosynthetic process"/>
    <property type="evidence" value="ECO:0007669"/>
    <property type="project" value="InterPro"/>
</dbReference>
<dbReference type="Gene3D" id="3.40.50.720">
    <property type="entry name" value="NAD(P)-binding Rossmann-like Domain"/>
    <property type="match status" value="1"/>
</dbReference>
<dbReference type="PIRSF" id="PIRSF015578">
    <property type="entry name" value="Myoinos-ppht_syn"/>
    <property type="match status" value="1"/>
</dbReference>
<comment type="caution">
    <text evidence="3">The sequence shown here is derived from an EMBL/GenBank/DDBJ whole genome shotgun (WGS) entry which is preliminary data.</text>
</comment>
<feature type="domain" description="Myo-inositol-1-phosphate synthase GAPDH-like" evidence="2">
    <location>
        <begin position="202"/>
        <end position="310"/>
    </location>
</feature>
<dbReference type="GO" id="GO:0006021">
    <property type="term" value="P:inositol biosynthetic process"/>
    <property type="evidence" value="ECO:0007669"/>
    <property type="project" value="InterPro"/>
</dbReference>
<name>A0A963Z317_9PROT</name>
<dbReference type="EMBL" id="JAESVA010000004">
    <property type="protein sequence ID" value="MCB8881052.1"/>
    <property type="molecule type" value="Genomic_DNA"/>
</dbReference>
<gene>
    <name evidence="3" type="ORF">ACELLULO517_12470</name>
</gene>
<dbReference type="PANTHER" id="PTHR43125">
    <property type="entry name" value="INOSITOL-3-PHOSPHATE SYNTHASE"/>
    <property type="match status" value="1"/>
</dbReference>
<evidence type="ECO:0000313" key="3">
    <source>
        <dbReference type="EMBL" id="MCB8881052.1"/>
    </source>
</evidence>
<keyword evidence="4" id="KW-1185">Reference proteome</keyword>
<dbReference type="SUPFAM" id="SSF55347">
    <property type="entry name" value="Glyceraldehyde-3-phosphate dehydrogenase-like, C-terminal domain"/>
    <property type="match status" value="1"/>
</dbReference>
<dbReference type="AlphaFoldDB" id="A0A963Z317"/>
<reference evidence="3 4" key="1">
    <citation type="journal article" date="2021" name="Microorganisms">
        <title>Acidisoma silvae sp. nov. and Acidisomacellulosilytica sp. nov., Two Acidophilic Bacteria Isolated from Decaying Wood, Hydrolyzing Cellulose and Producing Poly-3-hydroxybutyrate.</title>
        <authorList>
            <person name="Mieszkin S."/>
            <person name="Pouder E."/>
            <person name="Uroz S."/>
            <person name="Simon-Colin C."/>
            <person name="Alain K."/>
        </authorList>
    </citation>
    <scope>NUCLEOTIDE SEQUENCE [LARGE SCALE GENOMIC DNA]</scope>
    <source>
        <strain evidence="3 4">HW T5.17</strain>
    </source>
</reference>
<dbReference type="Gene3D" id="3.30.360.10">
    <property type="entry name" value="Dihydrodipicolinate Reductase, domain 2"/>
    <property type="match status" value="1"/>
</dbReference>
<accession>A0A963Z317</accession>
<dbReference type="InterPro" id="IPR013021">
    <property type="entry name" value="Myo-inos-1-P_Synthase_GAPDH"/>
</dbReference>
<sequence length="380" mass="41563">MALGGIRIAIAGIGNCASALIQGIHYYTPERCREGVHGLMHTEIGGYHPYDIHVVAAFDVDARKVGQDVSRAIFAKPNCTTVFESEIPLSGVMVQMGAVLDGISEHMATYAEDRTFIRAAAQEPTKAEVVEALRQSGAEILLNYMPVGSERAARFYAECALEAGIAFINNMPVFIASDRDFAARFKARNLPIIGDDIKSQLGATIVHRVLTDLFVKRGVKLLRTYQLNTGGNTDFLNMKNQERLASKKTSKTEAVQAATARRMADENIHVGPSDYVPWQNDNKVAFIRLEGQLFGEVPMNLEVRLSVEDSPNSAGTVIDMIRCCKLALESGMGGVLEAPCAYFCKHPPVQYNDDLAFRMVDEFIRATSAASRTVKDLAPA</sequence>
<proteinExistence type="inferred from homology"/>
<dbReference type="RefSeq" id="WP_227307727.1">
    <property type="nucleotide sequence ID" value="NZ_JAESVA010000004.1"/>
</dbReference>
<evidence type="ECO:0000256" key="1">
    <source>
        <dbReference type="ARBA" id="ARBA00010813"/>
    </source>
</evidence>
<dbReference type="SUPFAM" id="SSF51735">
    <property type="entry name" value="NAD(P)-binding Rossmann-fold domains"/>
    <property type="match status" value="1"/>
</dbReference>
<dbReference type="GO" id="GO:0004512">
    <property type="term" value="F:inositol-3-phosphate synthase activity"/>
    <property type="evidence" value="ECO:0007669"/>
    <property type="project" value="InterPro"/>
</dbReference>
<protein>
    <submittedName>
        <fullName evidence="3">Inositol-3-phosphate synthase</fullName>
    </submittedName>
</protein>
<dbReference type="InterPro" id="IPR002587">
    <property type="entry name" value="Myo-inos-1-P_Synthase"/>
</dbReference>
<dbReference type="InterPro" id="IPR052199">
    <property type="entry name" value="MIPS"/>
</dbReference>
<dbReference type="Proteomes" id="UP000721844">
    <property type="component" value="Unassembled WGS sequence"/>
</dbReference>
<evidence type="ECO:0000313" key="4">
    <source>
        <dbReference type="Proteomes" id="UP000721844"/>
    </source>
</evidence>
<dbReference type="PANTHER" id="PTHR43125:SF1">
    <property type="entry name" value="INOSITOL-3-PHOSPHATE SYNTHASE"/>
    <property type="match status" value="1"/>
</dbReference>
<comment type="similarity">
    <text evidence="1">Belongs to the myo-inositol 1-phosphate synthase family.</text>
</comment>
<dbReference type="Pfam" id="PF01658">
    <property type="entry name" value="Inos-1-P_synth"/>
    <property type="match status" value="1"/>
</dbReference>
<dbReference type="InterPro" id="IPR036291">
    <property type="entry name" value="NAD(P)-bd_dom_sf"/>
</dbReference>